<dbReference type="SUPFAM" id="SSF51126">
    <property type="entry name" value="Pectin lyase-like"/>
    <property type="match status" value="1"/>
</dbReference>
<protein>
    <submittedName>
        <fullName evidence="1">Uncharacterized protein</fullName>
    </submittedName>
</protein>
<proteinExistence type="predicted"/>
<dbReference type="InterPro" id="IPR011050">
    <property type="entry name" value="Pectin_lyase_fold/virulence"/>
</dbReference>
<comment type="caution">
    <text evidence="1">The sequence shown here is derived from an EMBL/GenBank/DDBJ whole genome shotgun (WGS) entry which is preliminary data.</text>
</comment>
<gene>
    <name evidence="1" type="ORF">EZS28_001021</name>
</gene>
<dbReference type="EMBL" id="SNRW01000099">
    <property type="protein sequence ID" value="KAA6403451.1"/>
    <property type="molecule type" value="Genomic_DNA"/>
</dbReference>
<dbReference type="Proteomes" id="UP000324800">
    <property type="component" value="Unassembled WGS sequence"/>
</dbReference>
<accession>A0A5J4X881</accession>
<evidence type="ECO:0000313" key="1">
    <source>
        <dbReference type="EMBL" id="KAA6403451.1"/>
    </source>
</evidence>
<reference evidence="1 2" key="1">
    <citation type="submission" date="2019-03" db="EMBL/GenBank/DDBJ databases">
        <title>Single cell metagenomics reveals metabolic interactions within the superorganism composed of flagellate Streblomastix strix and complex community of Bacteroidetes bacteria on its surface.</title>
        <authorList>
            <person name="Treitli S.C."/>
            <person name="Kolisko M."/>
            <person name="Husnik F."/>
            <person name="Keeling P."/>
            <person name="Hampl V."/>
        </authorList>
    </citation>
    <scope>NUCLEOTIDE SEQUENCE [LARGE SCALE GENOMIC DNA]</scope>
    <source>
        <strain evidence="1">ST1C</strain>
    </source>
</reference>
<name>A0A5J4X881_9EUKA</name>
<sequence>MSGANRGVGAGAIAFRNKAVQTVKIENCDFNDNSYQQVKCGDDSGTVLIHIGQNTQNIIITQCTFNKCICGSDQMNKTSGALFLYIISKDWNGIIDLSNSSFIDNKGTESGGIFIKHNQEYSRIYQRLKLDNQYFFGNNIDGRSPTAHIDINSNIDLSSLFNSKGSIYGKEIEVDKDSAVDDDEPFTLIKGQTYSNSLHFHSINAAMKFTNRFIGWQNQLTITSGNHIESVNLISEQNHSFKGRKYLEDSEQANLYSFGIQPIFSLSTGILNLKWLTLTKSQLNDTPILIRIENGNLQLFECQFIGVKSKQDKSSFIQIGDKIADVNNVDILRCSFSEGQFGKDSGAVSIIGFGRMWIEGSQFIGNETVQMGSFIKVINNNDTNIVNCIFKDSSFSQSTDSAISIQDINNHLSIILCTFTNLRSNNIQTPAISCIQRINSSIITLQFNSFIRCGGGRVDSGAISVICDEFIHFTSLHINSCIFHKNTGMLSGAVYIDSFNYLNSYIQFKGNLLRQNIANSLIANDIYVKNENNMIFENNIGNRSSGNIIIGNGDKSQEIYGYQQLYKSREQVHVRKEGLNADEQDILIYGVGLGIFEHPLRTLDYAVNCRDISQKLDIILYRQRYDVQNTLYILDDRISIHDTDICGFVGSQYVEQQNPYSYIAAGQGGHIQMWGITFIQLSNGETSFC</sequence>
<dbReference type="AlphaFoldDB" id="A0A5J4X881"/>
<evidence type="ECO:0000313" key="2">
    <source>
        <dbReference type="Proteomes" id="UP000324800"/>
    </source>
</evidence>
<organism evidence="1 2">
    <name type="scientific">Streblomastix strix</name>
    <dbReference type="NCBI Taxonomy" id="222440"/>
    <lineage>
        <taxon>Eukaryota</taxon>
        <taxon>Metamonada</taxon>
        <taxon>Preaxostyla</taxon>
        <taxon>Oxymonadida</taxon>
        <taxon>Streblomastigidae</taxon>
        <taxon>Streblomastix</taxon>
    </lineage>
</organism>